<evidence type="ECO:0000313" key="2">
    <source>
        <dbReference type="Proteomes" id="UP000315364"/>
    </source>
</evidence>
<dbReference type="Proteomes" id="UP000315364">
    <property type="component" value="Chromosome"/>
</dbReference>
<dbReference type="EMBL" id="CP042304">
    <property type="protein sequence ID" value="QDZ13211.1"/>
    <property type="molecule type" value="Genomic_DNA"/>
</dbReference>
<organism evidence="1 2">
    <name type="scientific">Devosia ginsengisoli</name>
    <dbReference type="NCBI Taxonomy" id="400770"/>
    <lineage>
        <taxon>Bacteria</taxon>
        <taxon>Pseudomonadati</taxon>
        <taxon>Pseudomonadota</taxon>
        <taxon>Alphaproteobacteria</taxon>
        <taxon>Hyphomicrobiales</taxon>
        <taxon>Devosiaceae</taxon>
        <taxon>Devosia</taxon>
    </lineage>
</organism>
<dbReference type="AlphaFoldDB" id="A0A5B8LZL9"/>
<keyword evidence="2" id="KW-1185">Reference proteome</keyword>
<sequence>MDETFCCEACHAQAIP</sequence>
<name>A0A5B8LZL9_9HYPH</name>
<reference evidence="1 2" key="1">
    <citation type="submission" date="2019-07" db="EMBL/GenBank/DDBJ databases">
        <title>Full genome sequence of Devosia sp. Gsoil 520.</title>
        <authorList>
            <person name="Im W.-T."/>
        </authorList>
    </citation>
    <scope>NUCLEOTIDE SEQUENCE [LARGE SCALE GENOMIC DNA]</scope>
    <source>
        <strain evidence="1 2">Gsoil 520</strain>
    </source>
</reference>
<gene>
    <name evidence="1" type="ORF">FPZ08_07100</name>
</gene>
<proteinExistence type="predicted"/>
<protein>
    <submittedName>
        <fullName evidence="1">Uncharacterized protein</fullName>
    </submittedName>
</protein>
<dbReference type="KEGG" id="dea:FPZ08_07100"/>
<evidence type="ECO:0000313" key="1">
    <source>
        <dbReference type="EMBL" id="QDZ13211.1"/>
    </source>
</evidence>
<accession>A0A5B8LZL9</accession>